<name>A0ABR1J6K0_9AGAR</name>
<evidence type="ECO:0008006" key="3">
    <source>
        <dbReference type="Google" id="ProtNLM"/>
    </source>
</evidence>
<proteinExistence type="predicted"/>
<organism evidence="1 2">
    <name type="scientific">Marasmiellus scandens</name>
    <dbReference type="NCBI Taxonomy" id="2682957"/>
    <lineage>
        <taxon>Eukaryota</taxon>
        <taxon>Fungi</taxon>
        <taxon>Dikarya</taxon>
        <taxon>Basidiomycota</taxon>
        <taxon>Agaricomycotina</taxon>
        <taxon>Agaricomycetes</taxon>
        <taxon>Agaricomycetidae</taxon>
        <taxon>Agaricales</taxon>
        <taxon>Marasmiineae</taxon>
        <taxon>Omphalotaceae</taxon>
        <taxon>Marasmiellus</taxon>
    </lineage>
</organism>
<reference evidence="1 2" key="1">
    <citation type="submission" date="2024-01" db="EMBL/GenBank/DDBJ databases">
        <title>A draft genome for the cacao thread blight pathogen Marasmiellus scandens.</title>
        <authorList>
            <person name="Baruah I.K."/>
            <person name="Leung J."/>
            <person name="Bukari Y."/>
            <person name="Amoako-Attah I."/>
            <person name="Meinhardt L.W."/>
            <person name="Bailey B.A."/>
            <person name="Cohen S.P."/>
        </authorList>
    </citation>
    <scope>NUCLEOTIDE SEQUENCE [LARGE SCALE GENOMIC DNA]</scope>
    <source>
        <strain evidence="1 2">GH-19</strain>
    </source>
</reference>
<comment type="caution">
    <text evidence="1">The sequence shown here is derived from an EMBL/GenBank/DDBJ whole genome shotgun (WGS) entry which is preliminary data.</text>
</comment>
<dbReference type="EMBL" id="JBANRG010000040">
    <property type="protein sequence ID" value="KAK7447789.1"/>
    <property type="molecule type" value="Genomic_DNA"/>
</dbReference>
<dbReference type="Gene3D" id="2.60.120.650">
    <property type="entry name" value="Cupin"/>
    <property type="match status" value="1"/>
</dbReference>
<accession>A0ABR1J6K0</accession>
<sequence>MQRVRTSRPIEAHSKSFSSQSQQWFHIDYLGMRSKSSYNKTPEETIPMTMETFLERMKDHTDSLFVLDVFINPSGGIPPEYSSLDDLEIGITETMREMPENELLVDKAWALAHHPGTFTAWHHDCDGKVTAIVPRLGAKLWSAFIPSRALLPGEVRDAMVRLCERKLVCPELREGTVVTLLLKEGDLLFQPAGIAHQVVTPTPSYFHGSSFWMYESMHLTRFSRLIDADHGLTTMNVDHQDLLTFKSMVRLALSLPLASDLKFYKRPIISLYDMIVNKELYINKHLVQQSAKEELLNKMDSVPYLSQATKILEKLISKSFGMSLGKNKRAASQQYLSKTGEWFMPGENAEVDFEALKLMRK</sequence>
<keyword evidence="2" id="KW-1185">Reference proteome</keyword>
<evidence type="ECO:0000313" key="1">
    <source>
        <dbReference type="EMBL" id="KAK7447789.1"/>
    </source>
</evidence>
<dbReference type="SUPFAM" id="SSF51197">
    <property type="entry name" value="Clavaminate synthase-like"/>
    <property type="match status" value="1"/>
</dbReference>
<protein>
    <recommendedName>
        <fullName evidence="3">JmjC domain-containing protein</fullName>
    </recommendedName>
</protein>
<evidence type="ECO:0000313" key="2">
    <source>
        <dbReference type="Proteomes" id="UP001498398"/>
    </source>
</evidence>
<dbReference type="Proteomes" id="UP001498398">
    <property type="component" value="Unassembled WGS sequence"/>
</dbReference>
<gene>
    <name evidence="1" type="ORF">VKT23_014047</name>
</gene>